<reference evidence="5" key="3">
    <citation type="submission" date="2025-09" db="UniProtKB">
        <authorList>
            <consortium name="Ensembl"/>
        </authorList>
    </citation>
    <scope>IDENTIFICATION</scope>
</reference>
<dbReference type="PROSITE" id="PS50041">
    <property type="entry name" value="C_TYPE_LECTIN_2"/>
    <property type="match status" value="1"/>
</dbReference>
<dbReference type="InterPro" id="IPR016187">
    <property type="entry name" value="CTDL_fold"/>
</dbReference>
<dbReference type="Proteomes" id="UP000472272">
    <property type="component" value="Chromosome 9"/>
</dbReference>
<reference evidence="5 6" key="1">
    <citation type="journal article" date="2019" name="Proc. Natl. Acad. Sci. U.S.A.">
        <title>Regulatory changes in pterin and carotenoid genes underlie balanced color polymorphisms in the wall lizard.</title>
        <authorList>
            <person name="Andrade P."/>
            <person name="Pinho C."/>
            <person name="Perez I de Lanuza G."/>
            <person name="Afonso S."/>
            <person name="Brejcha J."/>
            <person name="Rubin C.J."/>
            <person name="Wallerman O."/>
            <person name="Pereira P."/>
            <person name="Sabatino S.J."/>
            <person name="Bellati A."/>
            <person name="Pellitteri-Rosa D."/>
            <person name="Bosakova Z."/>
            <person name="Bunikis I."/>
            <person name="Carretero M.A."/>
            <person name="Feiner N."/>
            <person name="Marsik P."/>
            <person name="Pauperio F."/>
            <person name="Salvi D."/>
            <person name="Soler L."/>
            <person name="While G.M."/>
            <person name="Uller T."/>
            <person name="Font E."/>
            <person name="Andersson L."/>
            <person name="Carneiro M."/>
        </authorList>
    </citation>
    <scope>NUCLEOTIDE SEQUENCE</scope>
</reference>
<evidence type="ECO:0000259" key="4">
    <source>
        <dbReference type="PROSITE" id="PS50041"/>
    </source>
</evidence>
<accession>A0A670JJ40</accession>
<name>A0A670JJ40_PODMU</name>
<dbReference type="InterPro" id="IPR016186">
    <property type="entry name" value="C-type_lectin-like/link_sf"/>
</dbReference>
<evidence type="ECO:0000256" key="1">
    <source>
        <dbReference type="ARBA" id="ARBA00004613"/>
    </source>
</evidence>
<reference evidence="5" key="2">
    <citation type="submission" date="2025-08" db="UniProtKB">
        <authorList>
            <consortium name="Ensembl"/>
        </authorList>
    </citation>
    <scope>IDENTIFICATION</scope>
</reference>
<dbReference type="SMART" id="SM00034">
    <property type="entry name" value="CLECT"/>
    <property type="match status" value="1"/>
</dbReference>
<evidence type="ECO:0000256" key="2">
    <source>
        <dbReference type="ARBA" id="ARBA00022525"/>
    </source>
</evidence>
<dbReference type="AlphaFoldDB" id="A0A670JJ40"/>
<dbReference type="InterPro" id="IPR001304">
    <property type="entry name" value="C-type_lectin-like"/>
</dbReference>
<evidence type="ECO:0000313" key="6">
    <source>
        <dbReference type="Proteomes" id="UP000472272"/>
    </source>
</evidence>
<proteinExistence type="predicted"/>
<dbReference type="GO" id="GO:0005576">
    <property type="term" value="C:extracellular region"/>
    <property type="evidence" value="ECO:0007669"/>
    <property type="project" value="UniProtKB-SubCell"/>
</dbReference>
<dbReference type="Pfam" id="PF00059">
    <property type="entry name" value="Lectin_C"/>
    <property type="match status" value="1"/>
</dbReference>
<dbReference type="Gene3D" id="3.10.100.10">
    <property type="entry name" value="Mannose-Binding Protein A, subunit A"/>
    <property type="match status" value="1"/>
</dbReference>
<keyword evidence="2" id="KW-0964">Secreted</keyword>
<dbReference type="SUPFAM" id="SSF56436">
    <property type="entry name" value="C-type lectin-like"/>
    <property type="match status" value="1"/>
</dbReference>
<dbReference type="Ensembl" id="ENSPMRT00000025959.1">
    <property type="protein sequence ID" value="ENSPMRP00000024466.1"/>
    <property type="gene ID" value="ENSPMRG00000015806.1"/>
</dbReference>
<keyword evidence="3" id="KW-1015">Disulfide bond</keyword>
<dbReference type="GeneTree" id="ENSGT01030000234575"/>
<evidence type="ECO:0000313" key="5">
    <source>
        <dbReference type="Ensembl" id="ENSPMRP00000024466.1"/>
    </source>
</evidence>
<keyword evidence="6" id="KW-1185">Reference proteome</keyword>
<dbReference type="OMA" id="CPLNWEH"/>
<feature type="domain" description="C-type lectin" evidence="4">
    <location>
        <begin position="59"/>
        <end position="173"/>
    </location>
</feature>
<sequence>RHLELLYAKRRTNDAKERSGKGLGETCFQLQEDFRLLLVVSAFLTEPQLSCCMADLEQYGSSCYYFSKDERTWNKSRAECMKKGFDLVIINSEAEQGFLTNHTQNSQVENFCIGLTNQKGTDQWHWVDETPLDPMLMFWRSKEPSNVDENCVVMHIGKGKGKKMKNNWNDVQCLVDKHHYVCETNTVSFPI</sequence>
<organism evidence="5 6">
    <name type="scientific">Podarcis muralis</name>
    <name type="common">Wall lizard</name>
    <name type="synonym">Lacerta muralis</name>
    <dbReference type="NCBI Taxonomy" id="64176"/>
    <lineage>
        <taxon>Eukaryota</taxon>
        <taxon>Metazoa</taxon>
        <taxon>Chordata</taxon>
        <taxon>Craniata</taxon>
        <taxon>Vertebrata</taxon>
        <taxon>Euteleostomi</taxon>
        <taxon>Lepidosauria</taxon>
        <taxon>Squamata</taxon>
        <taxon>Bifurcata</taxon>
        <taxon>Unidentata</taxon>
        <taxon>Episquamata</taxon>
        <taxon>Laterata</taxon>
        <taxon>Lacertibaenia</taxon>
        <taxon>Lacertidae</taxon>
        <taxon>Podarcis</taxon>
    </lineage>
</organism>
<dbReference type="InterPro" id="IPR050111">
    <property type="entry name" value="C-type_lectin/snaclec_domain"/>
</dbReference>
<dbReference type="PANTHER" id="PTHR22803">
    <property type="entry name" value="MANNOSE, PHOSPHOLIPASE, LECTIN RECEPTOR RELATED"/>
    <property type="match status" value="1"/>
</dbReference>
<protein>
    <recommendedName>
        <fullName evidence="4">C-type lectin domain-containing protein</fullName>
    </recommendedName>
</protein>
<comment type="subcellular location">
    <subcellularLocation>
        <location evidence="1">Secreted</location>
    </subcellularLocation>
</comment>
<evidence type="ECO:0000256" key="3">
    <source>
        <dbReference type="ARBA" id="ARBA00023157"/>
    </source>
</evidence>